<reference evidence="4 5" key="1">
    <citation type="submission" date="2009-11" db="EMBL/GenBank/DDBJ databases">
        <title>Annotation of Allomyces macrogynus ATCC 38327.</title>
        <authorList>
            <consortium name="The Broad Institute Genome Sequencing Platform"/>
            <person name="Russ C."/>
            <person name="Cuomo C."/>
            <person name="Burger G."/>
            <person name="Gray M.W."/>
            <person name="Holland P.W.H."/>
            <person name="King N."/>
            <person name="Lang F.B.F."/>
            <person name="Roger A.J."/>
            <person name="Ruiz-Trillo I."/>
            <person name="Young S.K."/>
            <person name="Zeng Q."/>
            <person name="Gargeya S."/>
            <person name="Fitzgerald M."/>
            <person name="Haas B."/>
            <person name="Abouelleil A."/>
            <person name="Alvarado L."/>
            <person name="Arachchi H.M."/>
            <person name="Berlin A."/>
            <person name="Chapman S.B."/>
            <person name="Gearin G."/>
            <person name="Goldberg J."/>
            <person name="Griggs A."/>
            <person name="Gujja S."/>
            <person name="Hansen M."/>
            <person name="Heiman D."/>
            <person name="Howarth C."/>
            <person name="Larimer J."/>
            <person name="Lui A."/>
            <person name="MacDonald P.J.P."/>
            <person name="McCowen C."/>
            <person name="Montmayeur A."/>
            <person name="Murphy C."/>
            <person name="Neiman D."/>
            <person name="Pearson M."/>
            <person name="Priest M."/>
            <person name="Roberts A."/>
            <person name="Saif S."/>
            <person name="Shea T."/>
            <person name="Sisk P."/>
            <person name="Stolte C."/>
            <person name="Sykes S."/>
            <person name="Wortman J."/>
            <person name="Nusbaum C."/>
            <person name="Birren B."/>
        </authorList>
    </citation>
    <scope>NUCLEOTIDE SEQUENCE [LARGE SCALE GENOMIC DNA]</scope>
    <source>
        <strain evidence="4 5">ATCC 38327</strain>
    </source>
</reference>
<dbReference type="EMBL" id="GG745336">
    <property type="protein sequence ID" value="KNE60553.1"/>
    <property type="molecule type" value="Genomic_DNA"/>
</dbReference>
<dbReference type="AlphaFoldDB" id="A0A0L0SDD8"/>
<dbReference type="VEuPathDB" id="FungiDB:AMAG_05932"/>
<organism evidence="4 5">
    <name type="scientific">Allomyces macrogynus (strain ATCC 38327)</name>
    <name type="common">Allomyces javanicus var. macrogynus</name>
    <dbReference type="NCBI Taxonomy" id="578462"/>
    <lineage>
        <taxon>Eukaryota</taxon>
        <taxon>Fungi</taxon>
        <taxon>Fungi incertae sedis</taxon>
        <taxon>Blastocladiomycota</taxon>
        <taxon>Blastocladiomycetes</taxon>
        <taxon>Blastocladiales</taxon>
        <taxon>Blastocladiaceae</taxon>
        <taxon>Allomyces</taxon>
    </lineage>
</organism>
<comment type="similarity">
    <text evidence="1">Belongs to the AB hydrolase superfamily. MetX family.</text>
</comment>
<dbReference type="Pfam" id="PF00561">
    <property type="entry name" value="Abhydrolase_1"/>
    <property type="match status" value="1"/>
</dbReference>
<dbReference type="Proteomes" id="UP000054350">
    <property type="component" value="Unassembled WGS sequence"/>
</dbReference>
<proteinExistence type="inferred from homology"/>
<dbReference type="InterPro" id="IPR029058">
    <property type="entry name" value="AB_hydrolase_fold"/>
</dbReference>
<dbReference type="STRING" id="578462.A0A0L0SDD8"/>
<evidence type="ECO:0000313" key="5">
    <source>
        <dbReference type="Proteomes" id="UP000054350"/>
    </source>
</evidence>
<keyword evidence="5" id="KW-1185">Reference proteome</keyword>
<reference evidence="5" key="2">
    <citation type="submission" date="2009-11" db="EMBL/GenBank/DDBJ databases">
        <title>The Genome Sequence of Allomyces macrogynus strain ATCC 38327.</title>
        <authorList>
            <consortium name="The Broad Institute Genome Sequencing Platform"/>
            <person name="Russ C."/>
            <person name="Cuomo C."/>
            <person name="Shea T."/>
            <person name="Young S.K."/>
            <person name="Zeng Q."/>
            <person name="Koehrsen M."/>
            <person name="Haas B."/>
            <person name="Borodovsky M."/>
            <person name="Guigo R."/>
            <person name="Alvarado L."/>
            <person name="Berlin A."/>
            <person name="Borenstein D."/>
            <person name="Chen Z."/>
            <person name="Engels R."/>
            <person name="Freedman E."/>
            <person name="Gellesch M."/>
            <person name="Goldberg J."/>
            <person name="Griggs A."/>
            <person name="Gujja S."/>
            <person name="Heiman D."/>
            <person name="Hepburn T."/>
            <person name="Howarth C."/>
            <person name="Jen D."/>
            <person name="Larson L."/>
            <person name="Lewis B."/>
            <person name="Mehta T."/>
            <person name="Park D."/>
            <person name="Pearson M."/>
            <person name="Roberts A."/>
            <person name="Saif S."/>
            <person name="Shenoy N."/>
            <person name="Sisk P."/>
            <person name="Stolte C."/>
            <person name="Sykes S."/>
            <person name="Walk T."/>
            <person name="White J."/>
            <person name="Yandava C."/>
            <person name="Burger G."/>
            <person name="Gray M.W."/>
            <person name="Holland P.W.H."/>
            <person name="King N."/>
            <person name="Lang F.B.F."/>
            <person name="Roger A.J."/>
            <person name="Ruiz-Trillo I."/>
            <person name="Lander E."/>
            <person name="Nusbaum C."/>
        </authorList>
    </citation>
    <scope>NUCLEOTIDE SEQUENCE [LARGE SCALE GENOMIC DNA]</scope>
    <source>
        <strain evidence="5">ATCC 38327</strain>
    </source>
</reference>
<dbReference type="OrthoDB" id="444135at2759"/>
<dbReference type="GO" id="GO:0009001">
    <property type="term" value="F:serine O-acetyltransferase activity"/>
    <property type="evidence" value="ECO:0007669"/>
    <property type="project" value="TreeGrafter"/>
</dbReference>
<feature type="compositionally biased region" description="Basic and acidic residues" evidence="2">
    <location>
        <begin position="102"/>
        <end position="112"/>
    </location>
</feature>
<protein>
    <submittedName>
        <fullName evidence="4">Homoserine O-acetyltransferase</fullName>
    </submittedName>
</protein>
<dbReference type="PANTHER" id="PTHR32268:SF16">
    <property type="entry name" value="SERINE O-SUCCINYLTRANSFERASE"/>
    <property type="match status" value="1"/>
</dbReference>
<dbReference type="SUPFAM" id="SSF53474">
    <property type="entry name" value="alpha/beta-Hydrolases"/>
    <property type="match status" value="1"/>
</dbReference>
<dbReference type="eggNOG" id="ENOG502QR3J">
    <property type="taxonomic scope" value="Eukaryota"/>
</dbReference>
<feature type="region of interest" description="Disordered" evidence="2">
    <location>
        <begin position="93"/>
        <end position="118"/>
    </location>
</feature>
<feature type="compositionally biased region" description="Pro residues" evidence="2">
    <location>
        <begin position="391"/>
        <end position="403"/>
    </location>
</feature>
<evidence type="ECO:0000256" key="1">
    <source>
        <dbReference type="ARBA" id="ARBA00006886"/>
    </source>
</evidence>
<dbReference type="GO" id="GO:0004414">
    <property type="term" value="F:homoserine O-acetyltransferase activity"/>
    <property type="evidence" value="ECO:0007669"/>
    <property type="project" value="TreeGrafter"/>
</dbReference>
<dbReference type="GO" id="GO:0009092">
    <property type="term" value="P:homoserine metabolic process"/>
    <property type="evidence" value="ECO:0007669"/>
    <property type="project" value="TreeGrafter"/>
</dbReference>
<feature type="domain" description="AB hydrolase-1" evidence="3">
    <location>
        <begin position="160"/>
        <end position="326"/>
    </location>
</feature>
<dbReference type="InterPro" id="IPR000073">
    <property type="entry name" value="AB_hydrolase_1"/>
</dbReference>
<dbReference type="GO" id="GO:0005739">
    <property type="term" value="C:mitochondrion"/>
    <property type="evidence" value="ECO:0007669"/>
    <property type="project" value="TreeGrafter"/>
</dbReference>
<gene>
    <name evidence="4" type="ORF">AMAG_05932</name>
</gene>
<dbReference type="GO" id="GO:0009086">
    <property type="term" value="P:methionine biosynthetic process"/>
    <property type="evidence" value="ECO:0007669"/>
    <property type="project" value="TreeGrafter"/>
</dbReference>
<dbReference type="Gene3D" id="3.40.50.1820">
    <property type="entry name" value="alpha/beta hydrolase"/>
    <property type="match status" value="2"/>
</dbReference>
<evidence type="ECO:0000259" key="3">
    <source>
        <dbReference type="Pfam" id="PF00561"/>
    </source>
</evidence>
<name>A0A0L0SDD8_ALLM3</name>
<feature type="region of interest" description="Disordered" evidence="2">
    <location>
        <begin position="384"/>
        <end position="408"/>
    </location>
</feature>
<sequence>MISTTTAARQTTSRQAALPRFLGAMVACRCAVIPATYRAYSASSCSPKPASRSGAADSNGAAAAPLEFPCLDKLDRKTSKLKEIIRLSRASSGSTSAVDGTDAARDPNEGPEPHYSGRQLKGYQLFHHTGRDFHLDNGGVLPQFQIAYETWGTLNADKSNAILLHTGLSASSHAKSHAENPDLGWWEDYIGPGLPLDTKKHFIICTNCLGGCYGSTGPSSIDPATNEPFAARFPFVTLWDMLRAQKLLLESLGIETLHASVGASMGGMQSLALAAMYPTMVQRLVTISSSARAHPYSIALRFVQRQLAREIATITYWSGPEWEKRFGRRRVTGETSLCPDFQIENYLDHQGEKFSLQYDANSLLWLSKAMDMFDMAATSMDEVAQHKRSPFTPPSSDPLPDPTEPLSDDEQLALGMSEAVTSYVLDGDYGHDTFLLDKVNVGAAAAGHLA</sequence>
<evidence type="ECO:0000256" key="2">
    <source>
        <dbReference type="SAM" id="MobiDB-lite"/>
    </source>
</evidence>
<dbReference type="HAMAP" id="MF_00296">
    <property type="entry name" value="MetX_acyltransf"/>
    <property type="match status" value="1"/>
</dbReference>
<evidence type="ECO:0000313" key="4">
    <source>
        <dbReference type="EMBL" id="KNE60553.1"/>
    </source>
</evidence>
<dbReference type="GO" id="GO:0006535">
    <property type="term" value="P:cysteine biosynthetic process from serine"/>
    <property type="evidence" value="ECO:0007669"/>
    <property type="project" value="TreeGrafter"/>
</dbReference>
<dbReference type="PANTHER" id="PTHR32268">
    <property type="entry name" value="HOMOSERINE O-ACETYLTRANSFERASE"/>
    <property type="match status" value="1"/>
</dbReference>
<accession>A0A0L0SDD8</accession>
<keyword evidence="4" id="KW-0808">Transferase</keyword>
<dbReference type="InterPro" id="IPR008220">
    <property type="entry name" value="HAT_MetX-like"/>
</dbReference>